<evidence type="ECO:0000313" key="2">
    <source>
        <dbReference type="Proteomes" id="UP000075886"/>
    </source>
</evidence>
<reference evidence="1" key="2">
    <citation type="submission" date="2020-05" db="UniProtKB">
        <authorList>
            <consortium name="EnsemblMetazoa"/>
        </authorList>
    </citation>
    <scope>IDENTIFICATION</scope>
    <source>
        <strain evidence="1">FAR1</strain>
    </source>
</reference>
<dbReference type="EnsemblMetazoa" id="AFAF002198-RA">
    <property type="protein sequence ID" value="AFAF002198-PA"/>
    <property type="gene ID" value="AFAF002198"/>
</dbReference>
<dbReference type="AlphaFoldDB" id="A0A182Q386"/>
<dbReference type="EMBL" id="AXCN02000446">
    <property type="status" value="NOT_ANNOTATED_CDS"/>
    <property type="molecule type" value="Genomic_DNA"/>
</dbReference>
<name>A0A182Q386_9DIPT</name>
<dbReference type="VEuPathDB" id="VectorBase:AFAF002198"/>
<evidence type="ECO:0000313" key="1">
    <source>
        <dbReference type="EnsemblMetazoa" id="AFAF002198-PA"/>
    </source>
</evidence>
<protein>
    <submittedName>
        <fullName evidence="1">Uncharacterized protein</fullName>
    </submittedName>
</protein>
<accession>A0A182Q386</accession>
<organism evidence="1 2">
    <name type="scientific">Anopheles farauti</name>
    <dbReference type="NCBI Taxonomy" id="69004"/>
    <lineage>
        <taxon>Eukaryota</taxon>
        <taxon>Metazoa</taxon>
        <taxon>Ecdysozoa</taxon>
        <taxon>Arthropoda</taxon>
        <taxon>Hexapoda</taxon>
        <taxon>Insecta</taxon>
        <taxon>Pterygota</taxon>
        <taxon>Neoptera</taxon>
        <taxon>Endopterygota</taxon>
        <taxon>Diptera</taxon>
        <taxon>Nematocera</taxon>
        <taxon>Culicoidea</taxon>
        <taxon>Culicidae</taxon>
        <taxon>Anophelinae</taxon>
        <taxon>Anopheles</taxon>
    </lineage>
</organism>
<proteinExistence type="predicted"/>
<keyword evidence="2" id="KW-1185">Reference proteome</keyword>
<dbReference type="Proteomes" id="UP000075886">
    <property type="component" value="Unassembled WGS sequence"/>
</dbReference>
<reference evidence="2" key="1">
    <citation type="submission" date="2014-01" db="EMBL/GenBank/DDBJ databases">
        <title>The Genome Sequence of Anopheles farauti FAR1 (V2).</title>
        <authorList>
            <consortium name="The Broad Institute Genomics Platform"/>
            <person name="Neafsey D.E."/>
            <person name="Besansky N."/>
            <person name="Howell P."/>
            <person name="Walton C."/>
            <person name="Young S.K."/>
            <person name="Zeng Q."/>
            <person name="Gargeya S."/>
            <person name="Fitzgerald M."/>
            <person name="Haas B."/>
            <person name="Abouelleil A."/>
            <person name="Allen A.W."/>
            <person name="Alvarado L."/>
            <person name="Arachchi H.M."/>
            <person name="Berlin A.M."/>
            <person name="Chapman S.B."/>
            <person name="Gainer-Dewar J."/>
            <person name="Goldberg J."/>
            <person name="Griggs A."/>
            <person name="Gujja S."/>
            <person name="Hansen M."/>
            <person name="Howarth C."/>
            <person name="Imamovic A."/>
            <person name="Ireland A."/>
            <person name="Larimer J."/>
            <person name="McCowan C."/>
            <person name="Murphy C."/>
            <person name="Pearson M."/>
            <person name="Poon T.W."/>
            <person name="Priest M."/>
            <person name="Roberts A."/>
            <person name="Saif S."/>
            <person name="Shea T."/>
            <person name="Sisk P."/>
            <person name="Sykes S."/>
            <person name="Wortman J."/>
            <person name="Nusbaum C."/>
            <person name="Birren B."/>
        </authorList>
    </citation>
    <scope>NUCLEOTIDE SEQUENCE [LARGE SCALE GENOMIC DNA]</scope>
    <source>
        <strain evidence="2">FAR1</strain>
    </source>
</reference>
<sequence length="175" mass="19536">MQRQLHAASTFTCAMLQVGRLAAYRPTGGWAMIGIGATLVRVCDVERRFSSVVVNHMLEQLAAETAALARFVHVKVEHARCGHVDRFAGRIEHVQRFAANFQDAHDQTAAKATQKKRNEQPNPGMNYLQGNAARRCDEAGRQQRIIYPDNPRPEQGMHVETELHSGCDGMFAKLL</sequence>